<evidence type="ECO:0000313" key="2">
    <source>
        <dbReference type="EMBL" id="MDN4121666.1"/>
    </source>
</evidence>
<dbReference type="PANTHER" id="PTHR42695:SF5">
    <property type="entry name" value="GLUTAMINE AMIDOTRANSFERASE YLR126C-RELATED"/>
    <property type="match status" value="1"/>
</dbReference>
<keyword evidence="3" id="KW-1185">Reference proteome</keyword>
<dbReference type="InterPro" id="IPR044992">
    <property type="entry name" value="ChyE-like"/>
</dbReference>
<gene>
    <name evidence="2" type="ORF">LMS43_10225</name>
</gene>
<evidence type="ECO:0000259" key="1">
    <source>
        <dbReference type="Pfam" id="PF00117"/>
    </source>
</evidence>
<name>A0ABT8EK57_9BURK</name>
<dbReference type="InterPro" id="IPR029062">
    <property type="entry name" value="Class_I_gatase-like"/>
</dbReference>
<dbReference type="InterPro" id="IPR017926">
    <property type="entry name" value="GATASE"/>
</dbReference>
<proteinExistence type="predicted"/>
<reference evidence="2" key="1">
    <citation type="submission" date="2021-11" db="EMBL/GenBank/DDBJ databases">
        <title>Draft genome sequence of Alcaligenes endophyticus type strain CCUG 75668T.</title>
        <authorList>
            <person name="Salva-Serra F."/>
            <person name="Duran R.E."/>
            <person name="Seeger M."/>
            <person name="Moore E.R.B."/>
            <person name="Jaen-Luchoro D."/>
        </authorList>
    </citation>
    <scope>NUCLEOTIDE SEQUENCE</scope>
    <source>
        <strain evidence="2">CCUG 75668</strain>
    </source>
</reference>
<feature type="domain" description="Glutamine amidotransferase" evidence="1">
    <location>
        <begin position="30"/>
        <end position="200"/>
    </location>
</feature>
<dbReference type="EMBL" id="JAJHNU010000002">
    <property type="protein sequence ID" value="MDN4121666.1"/>
    <property type="molecule type" value="Genomic_DNA"/>
</dbReference>
<evidence type="ECO:0000313" key="3">
    <source>
        <dbReference type="Proteomes" id="UP001168613"/>
    </source>
</evidence>
<comment type="caution">
    <text evidence="2">The sequence shown here is derived from an EMBL/GenBank/DDBJ whole genome shotgun (WGS) entry which is preliminary data.</text>
</comment>
<dbReference type="Gene3D" id="3.40.50.880">
    <property type="match status" value="1"/>
</dbReference>
<accession>A0ABT8EK57</accession>
<protein>
    <submittedName>
        <fullName evidence="2">Glutamine amidotransferase</fullName>
    </submittedName>
</protein>
<dbReference type="PROSITE" id="PS51273">
    <property type="entry name" value="GATASE_TYPE_1"/>
    <property type="match status" value="1"/>
</dbReference>
<dbReference type="CDD" id="cd01741">
    <property type="entry name" value="GATase1_1"/>
    <property type="match status" value="1"/>
</dbReference>
<organism evidence="2 3">
    <name type="scientific">Alcaligenes endophyticus</name>
    <dbReference type="NCBI Taxonomy" id="1929088"/>
    <lineage>
        <taxon>Bacteria</taxon>
        <taxon>Pseudomonadati</taxon>
        <taxon>Pseudomonadota</taxon>
        <taxon>Betaproteobacteria</taxon>
        <taxon>Burkholderiales</taxon>
        <taxon>Alcaligenaceae</taxon>
        <taxon>Alcaligenes</taxon>
    </lineage>
</organism>
<dbReference type="RefSeq" id="WP_266124333.1">
    <property type="nucleotide sequence ID" value="NZ_JAJHNU010000002.1"/>
</dbReference>
<sequence length="274" mass="30297">MKPATSLVYIIQAADPPAELQSLHGSQGDWFTHALSNLPCTVRVLRPHAGDALPNTDDPHPVIISGSWAMVTDRAPWSEALAHWIRERYHSTAPLLGVCYGHQLMADALGGVVDYHPQGRELGCLNVWQLAQPLLDHEAMLLGTLTHQFPALLTHEQSVLTPPSCARVLMRSDHDPHQMLSYRAGFYSVQFHPEFTVSLLRATIQRRAEQLIAEGYKLDDLLHPLQDTQQARQLLINFVQTYSPALLDAAARKNSPGVSPMSSLNDATKADILS</sequence>
<dbReference type="Pfam" id="PF00117">
    <property type="entry name" value="GATase"/>
    <property type="match status" value="1"/>
</dbReference>
<keyword evidence="2" id="KW-0315">Glutamine amidotransferase</keyword>
<dbReference type="NCBIfam" id="NF006562">
    <property type="entry name" value="PRK09065.1"/>
    <property type="match status" value="1"/>
</dbReference>
<dbReference type="PANTHER" id="PTHR42695">
    <property type="entry name" value="GLUTAMINE AMIDOTRANSFERASE YLR126C-RELATED"/>
    <property type="match status" value="1"/>
</dbReference>
<dbReference type="SUPFAM" id="SSF52317">
    <property type="entry name" value="Class I glutamine amidotransferase-like"/>
    <property type="match status" value="1"/>
</dbReference>
<dbReference type="Proteomes" id="UP001168613">
    <property type="component" value="Unassembled WGS sequence"/>
</dbReference>